<evidence type="ECO:0000313" key="8">
    <source>
        <dbReference type="Proteomes" id="UP000887013"/>
    </source>
</evidence>
<feature type="domain" description="Peptidase S1" evidence="6">
    <location>
        <begin position="49"/>
        <end position="291"/>
    </location>
</feature>
<dbReference type="Pfam" id="PF00089">
    <property type="entry name" value="Trypsin"/>
    <property type="match status" value="1"/>
</dbReference>
<dbReference type="PANTHER" id="PTHR24252:SF7">
    <property type="entry name" value="HYALIN"/>
    <property type="match status" value="1"/>
</dbReference>
<keyword evidence="8" id="KW-1185">Reference proteome</keyword>
<reference evidence="7" key="1">
    <citation type="submission" date="2020-08" db="EMBL/GenBank/DDBJ databases">
        <title>Multicomponent nature underlies the extraordinary mechanical properties of spider dragline silk.</title>
        <authorList>
            <person name="Kono N."/>
            <person name="Nakamura H."/>
            <person name="Mori M."/>
            <person name="Yoshida Y."/>
            <person name="Ohtoshi R."/>
            <person name="Malay A.D."/>
            <person name="Moran D.A.P."/>
            <person name="Tomita M."/>
            <person name="Numata K."/>
            <person name="Arakawa K."/>
        </authorList>
    </citation>
    <scope>NUCLEOTIDE SEQUENCE</scope>
</reference>
<keyword evidence="1" id="KW-0645">Protease</keyword>
<dbReference type="InterPro" id="IPR001314">
    <property type="entry name" value="Peptidase_S1A"/>
</dbReference>
<evidence type="ECO:0000256" key="1">
    <source>
        <dbReference type="ARBA" id="ARBA00022670"/>
    </source>
</evidence>
<feature type="chain" id="PRO_5036483163" evidence="5">
    <location>
        <begin position="24"/>
        <end position="291"/>
    </location>
</feature>
<evidence type="ECO:0000259" key="6">
    <source>
        <dbReference type="PROSITE" id="PS50240"/>
    </source>
</evidence>
<dbReference type="Gene3D" id="2.40.10.10">
    <property type="entry name" value="Trypsin-like serine proteases"/>
    <property type="match status" value="2"/>
</dbReference>
<dbReference type="Proteomes" id="UP000887013">
    <property type="component" value="Unassembled WGS sequence"/>
</dbReference>
<comment type="caution">
    <text evidence="7">The sequence shown here is derived from an EMBL/GenBank/DDBJ whole genome shotgun (WGS) entry which is preliminary data.</text>
</comment>
<dbReference type="InterPro" id="IPR043504">
    <property type="entry name" value="Peptidase_S1_PA_chymotrypsin"/>
</dbReference>
<keyword evidence="4" id="KW-1015">Disulfide bond</keyword>
<keyword evidence="3" id="KW-0720">Serine protease</keyword>
<dbReference type="PRINTS" id="PR00722">
    <property type="entry name" value="CHYMOTRYPSIN"/>
</dbReference>
<proteinExistence type="predicted"/>
<gene>
    <name evidence="7" type="ORF">NPIL_590791</name>
</gene>
<dbReference type="PANTHER" id="PTHR24252">
    <property type="entry name" value="ACROSIN-RELATED"/>
    <property type="match status" value="1"/>
</dbReference>
<dbReference type="SUPFAM" id="SSF50494">
    <property type="entry name" value="Trypsin-like serine proteases"/>
    <property type="match status" value="1"/>
</dbReference>
<accession>A0A8X6IDE3</accession>
<dbReference type="InterPro" id="IPR018114">
    <property type="entry name" value="TRYPSIN_HIS"/>
</dbReference>
<dbReference type="FunFam" id="2.40.10.10:FF:000006">
    <property type="entry name" value="Serine proteinase stubble"/>
    <property type="match status" value="1"/>
</dbReference>
<evidence type="ECO:0000313" key="7">
    <source>
        <dbReference type="EMBL" id="GFS40434.1"/>
    </source>
</evidence>
<organism evidence="7 8">
    <name type="scientific">Nephila pilipes</name>
    <name type="common">Giant wood spider</name>
    <name type="synonym">Nephila maculata</name>
    <dbReference type="NCBI Taxonomy" id="299642"/>
    <lineage>
        <taxon>Eukaryota</taxon>
        <taxon>Metazoa</taxon>
        <taxon>Ecdysozoa</taxon>
        <taxon>Arthropoda</taxon>
        <taxon>Chelicerata</taxon>
        <taxon>Arachnida</taxon>
        <taxon>Araneae</taxon>
        <taxon>Araneomorphae</taxon>
        <taxon>Entelegynae</taxon>
        <taxon>Araneoidea</taxon>
        <taxon>Nephilidae</taxon>
        <taxon>Nephila</taxon>
    </lineage>
</organism>
<dbReference type="SMART" id="SM00020">
    <property type="entry name" value="Tryp_SPc"/>
    <property type="match status" value="1"/>
</dbReference>
<dbReference type="GO" id="GO:0006508">
    <property type="term" value="P:proteolysis"/>
    <property type="evidence" value="ECO:0007669"/>
    <property type="project" value="UniProtKB-KW"/>
</dbReference>
<dbReference type="InterPro" id="IPR001254">
    <property type="entry name" value="Trypsin_dom"/>
</dbReference>
<dbReference type="PROSITE" id="PS00134">
    <property type="entry name" value="TRYPSIN_HIS"/>
    <property type="match status" value="1"/>
</dbReference>
<dbReference type="PROSITE" id="PS50240">
    <property type="entry name" value="TRYPSIN_DOM"/>
    <property type="match status" value="1"/>
</dbReference>
<keyword evidence="5" id="KW-0732">Signal</keyword>
<sequence length="291" mass="32303">MNFYSKISYGLAVILFLCKDVTGKPTTSNALTVKNCGKSLIPFNYPDRIVGGDYALQGQYPWMVSLRERENHGFEHVCGASILNRNWIVTAAHCIDFSSPRRYEILAGLHKLSEEFTPSAKRYKISKIILHEEYDDDTFHNDIALLKTTKPIDIAGSKGYINGVCLPQNESDPTGYATVIGWGHTKEDGDNSDTLKHVTVPIIERKICNDMYDEDPHDGVDEILDTMICAGMTGRDSCQNDSGGPLLQKDSNGVTTLVGIVSHGAGCGLRFYPGVYTKISMYRDWMASKMN</sequence>
<dbReference type="GO" id="GO:0004252">
    <property type="term" value="F:serine-type endopeptidase activity"/>
    <property type="evidence" value="ECO:0007669"/>
    <property type="project" value="InterPro"/>
</dbReference>
<dbReference type="AlphaFoldDB" id="A0A8X6IDE3"/>
<evidence type="ECO:0000256" key="4">
    <source>
        <dbReference type="ARBA" id="ARBA00023157"/>
    </source>
</evidence>
<dbReference type="EMBL" id="BMAW01043644">
    <property type="protein sequence ID" value="GFS40434.1"/>
    <property type="molecule type" value="Genomic_DNA"/>
</dbReference>
<evidence type="ECO:0000256" key="3">
    <source>
        <dbReference type="ARBA" id="ARBA00022825"/>
    </source>
</evidence>
<dbReference type="CDD" id="cd00190">
    <property type="entry name" value="Tryp_SPc"/>
    <property type="match status" value="1"/>
</dbReference>
<feature type="signal peptide" evidence="5">
    <location>
        <begin position="1"/>
        <end position="23"/>
    </location>
</feature>
<keyword evidence="2" id="KW-0378">Hydrolase</keyword>
<name>A0A8X6IDE3_NEPPI</name>
<dbReference type="InterPro" id="IPR009003">
    <property type="entry name" value="Peptidase_S1_PA"/>
</dbReference>
<evidence type="ECO:0000256" key="2">
    <source>
        <dbReference type="ARBA" id="ARBA00022801"/>
    </source>
</evidence>
<protein>
    <submittedName>
        <fullName evidence="7">U21-ctenitoxin-Pn1a</fullName>
    </submittedName>
</protein>
<evidence type="ECO:0000256" key="5">
    <source>
        <dbReference type="SAM" id="SignalP"/>
    </source>
</evidence>
<dbReference type="OrthoDB" id="10059102at2759"/>